<evidence type="ECO:0000256" key="5">
    <source>
        <dbReference type="ARBA" id="ARBA00023065"/>
    </source>
</evidence>
<dbReference type="GO" id="GO:0016020">
    <property type="term" value="C:membrane"/>
    <property type="evidence" value="ECO:0007669"/>
    <property type="project" value="UniProtKB-SubCell"/>
</dbReference>
<dbReference type="AlphaFoldDB" id="A0A1M4V926"/>
<evidence type="ECO:0000256" key="4">
    <source>
        <dbReference type="ARBA" id="ARBA00022989"/>
    </source>
</evidence>
<evidence type="ECO:0000259" key="9">
    <source>
        <dbReference type="PROSITE" id="PS50042"/>
    </source>
</evidence>
<dbReference type="InterPro" id="IPR000595">
    <property type="entry name" value="cNMP-bd_dom"/>
</dbReference>
<reference evidence="10 11" key="1">
    <citation type="submission" date="2016-11" db="EMBL/GenBank/DDBJ databases">
        <authorList>
            <person name="Jaros S."/>
            <person name="Januszkiewicz K."/>
            <person name="Wedrychowicz H."/>
        </authorList>
    </citation>
    <scope>NUCLEOTIDE SEQUENCE [LARGE SCALE GENOMIC DNA]</scope>
    <source>
        <strain evidence="10 11">DSM 19436</strain>
    </source>
</reference>
<keyword evidence="11" id="KW-1185">Reference proteome</keyword>
<dbReference type="GO" id="GO:0044877">
    <property type="term" value="F:protein-containing complex binding"/>
    <property type="evidence" value="ECO:0007669"/>
    <property type="project" value="TreeGrafter"/>
</dbReference>
<keyword evidence="6" id="KW-0472">Membrane</keyword>
<keyword evidence="3" id="KW-0812">Transmembrane</keyword>
<proteinExistence type="predicted"/>
<dbReference type="EMBL" id="FQUP01000001">
    <property type="protein sequence ID" value="SHE65373.1"/>
    <property type="molecule type" value="Genomic_DNA"/>
</dbReference>
<dbReference type="CDD" id="cd00038">
    <property type="entry name" value="CAP_ED"/>
    <property type="match status" value="1"/>
</dbReference>
<evidence type="ECO:0000256" key="6">
    <source>
        <dbReference type="ARBA" id="ARBA00023136"/>
    </source>
</evidence>
<dbReference type="Pfam" id="PF00027">
    <property type="entry name" value="cNMP_binding"/>
    <property type="match status" value="1"/>
</dbReference>
<protein>
    <submittedName>
        <fullName evidence="10">Cyclic nucleotide-binding domain-containing protein</fullName>
    </submittedName>
</protein>
<dbReference type="STRING" id="1122133.SAMN02745157_0642"/>
<comment type="subcellular location">
    <subcellularLocation>
        <location evidence="1">Membrane</location>
        <topology evidence="1">Multi-pass membrane protein</topology>
    </subcellularLocation>
</comment>
<keyword evidence="8" id="KW-0407">Ion channel</keyword>
<keyword evidence="7" id="KW-1071">Ligand-gated ion channel</keyword>
<dbReference type="SUPFAM" id="SSF51206">
    <property type="entry name" value="cAMP-binding domain-like"/>
    <property type="match status" value="1"/>
</dbReference>
<evidence type="ECO:0000313" key="11">
    <source>
        <dbReference type="Proteomes" id="UP000184485"/>
    </source>
</evidence>
<evidence type="ECO:0000256" key="3">
    <source>
        <dbReference type="ARBA" id="ARBA00022692"/>
    </source>
</evidence>
<evidence type="ECO:0000256" key="1">
    <source>
        <dbReference type="ARBA" id="ARBA00004141"/>
    </source>
</evidence>
<dbReference type="GO" id="GO:0005221">
    <property type="term" value="F:intracellularly cyclic nucleotide-activated monoatomic cation channel activity"/>
    <property type="evidence" value="ECO:0007669"/>
    <property type="project" value="InterPro"/>
</dbReference>
<sequence length="168" mass="18097">MDILDVLGRISLFADVLTPQQRSELAARCRLVTYTRGMIVMNEGDFGGFMLAIVTGRLGVTVAERKTARPVATLGPGEIVGEMSLLTGARRAATVTAIDTTIAVEITKVALEAMFLRSPDLLDRMGALLAERRAKLGGPDAPRASESRAREIVEAMRRMFGRPPPVSS</sequence>
<keyword evidence="4" id="KW-1133">Transmembrane helix</keyword>
<gene>
    <name evidence="10" type="ORF">SAMN02745157_0642</name>
</gene>
<evidence type="ECO:0000256" key="8">
    <source>
        <dbReference type="ARBA" id="ARBA00023303"/>
    </source>
</evidence>
<dbReference type="InterPro" id="IPR018490">
    <property type="entry name" value="cNMP-bd_dom_sf"/>
</dbReference>
<dbReference type="Proteomes" id="UP000184485">
    <property type="component" value="Unassembled WGS sequence"/>
</dbReference>
<dbReference type="RefSeq" id="WP_073051328.1">
    <property type="nucleotide sequence ID" value="NZ_FQUP01000001.1"/>
</dbReference>
<evidence type="ECO:0000256" key="2">
    <source>
        <dbReference type="ARBA" id="ARBA00022448"/>
    </source>
</evidence>
<dbReference type="InterPro" id="IPR014710">
    <property type="entry name" value="RmlC-like_jellyroll"/>
</dbReference>
<organism evidence="10 11">
    <name type="scientific">Kaistia soli DSM 19436</name>
    <dbReference type="NCBI Taxonomy" id="1122133"/>
    <lineage>
        <taxon>Bacteria</taxon>
        <taxon>Pseudomonadati</taxon>
        <taxon>Pseudomonadota</taxon>
        <taxon>Alphaproteobacteria</taxon>
        <taxon>Hyphomicrobiales</taxon>
        <taxon>Kaistiaceae</taxon>
        <taxon>Kaistia</taxon>
    </lineage>
</organism>
<dbReference type="Gene3D" id="2.60.120.10">
    <property type="entry name" value="Jelly Rolls"/>
    <property type="match status" value="1"/>
</dbReference>
<accession>A0A1M4V926</accession>
<dbReference type="PANTHER" id="PTHR45638">
    <property type="entry name" value="CYCLIC NUCLEOTIDE-GATED CATION CHANNEL SUBUNIT A"/>
    <property type="match status" value="1"/>
</dbReference>
<dbReference type="OrthoDB" id="9775207at2"/>
<dbReference type="InterPro" id="IPR050866">
    <property type="entry name" value="CNG_cation_channel"/>
</dbReference>
<evidence type="ECO:0000256" key="7">
    <source>
        <dbReference type="ARBA" id="ARBA00023286"/>
    </source>
</evidence>
<evidence type="ECO:0000313" key="10">
    <source>
        <dbReference type="EMBL" id="SHE65373.1"/>
    </source>
</evidence>
<keyword evidence="2" id="KW-0813">Transport</keyword>
<name>A0A1M4V926_9HYPH</name>
<dbReference type="InterPro" id="IPR018488">
    <property type="entry name" value="cNMP-bd_CS"/>
</dbReference>
<keyword evidence="5" id="KW-0406">Ion transport</keyword>
<dbReference type="PROSITE" id="PS00889">
    <property type="entry name" value="CNMP_BINDING_2"/>
    <property type="match status" value="1"/>
</dbReference>
<feature type="domain" description="Cyclic nucleotide-binding" evidence="9">
    <location>
        <begin position="13"/>
        <end position="132"/>
    </location>
</feature>
<dbReference type="PANTHER" id="PTHR45638:SF11">
    <property type="entry name" value="CYCLIC NUCLEOTIDE-GATED CATION CHANNEL SUBUNIT A"/>
    <property type="match status" value="1"/>
</dbReference>
<dbReference type="PROSITE" id="PS50042">
    <property type="entry name" value="CNMP_BINDING_3"/>
    <property type="match status" value="1"/>
</dbReference>
<dbReference type="SMART" id="SM00100">
    <property type="entry name" value="cNMP"/>
    <property type="match status" value="1"/>
</dbReference>